<evidence type="ECO:0000256" key="4">
    <source>
        <dbReference type="ARBA" id="ARBA00022989"/>
    </source>
</evidence>
<comment type="subcellular location">
    <subcellularLocation>
        <location evidence="1">Cell membrane</location>
        <topology evidence="1">Multi-pass membrane protein</topology>
    </subcellularLocation>
</comment>
<dbReference type="EMBL" id="MXAV01000011">
    <property type="protein sequence ID" value="PKY11541.1"/>
    <property type="molecule type" value="Genomic_DNA"/>
</dbReference>
<evidence type="ECO:0000256" key="6">
    <source>
        <dbReference type="SAM" id="Phobius"/>
    </source>
</evidence>
<name>A0A2I1DNV1_9PROT</name>
<evidence type="ECO:0000256" key="5">
    <source>
        <dbReference type="ARBA" id="ARBA00023136"/>
    </source>
</evidence>
<dbReference type="NCBIfam" id="TIGR03954">
    <property type="entry name" value="integ_memb_HG"/>
    <property type="match status" value="1"/>
</dbReference>
<dbReference type="RefSeq" id="WP_101537066.1">
    <property type="nucleotide sequence ID" value="NZ_MXAV01000011.1"/>
</dbReference>
<dbReference type="Pfam" id="PF12823">
    <property type="entry name" value="DUF3817"/>
    <property type="match status" value="1"/>
</dbReference>
<evidence type="ECO:0000256" key="1">
    <source>
        <dbReference type="ARBA" id="ARBA00004651"/>
    </source>
</evidence>
<evidence type="ECO:0000313" key="8">
    <source>
        <dbReference type="EMBL" id="PKY11541.1"/>
    </source>
</evidence>
<proteinExistence type="predicted"/>
<comment type="caution">
    <text evidence="8">The sequence shown here is derived from an EMBL/GenBank/DDBJ whole genome shotgun (WGS) entry which is preliminary data.</text>
</comment>
<protein>
    <recommendedName>
        <fullName evidence="7">DUF3817 domain-containing protein</fullName>
    </recommendedName>
</protein>
<feature type="transmembrane region" description="Helical" evidence="6">
    <location>
        <begin position="75"/>
        <end position="95"/>
    </location>
</feature>
<feature type="transmembrane region" description="Helical" evidence="6">
    <location>
        <begin position="14"/>
        <end position="36"/>
    </location>
</feature>
<feature type="transmembrane region" description="Helical" evidence="6">
    <location>
        <begin position="48"/>
        <end position="69"/>
    </location>
</feature>
<dbReference type="AlphaFoldDB" id="A0A2I1DNV1"/>
<keyword evidence="9" id="KW-1185">Reference proteome</keyword>
<keyword evidence="5 6" id="KW-0472">Membrane</keyword>
<keyword evidence="4 6" id="KW-1133">Transmembrane helix</keyword>
<keyword evidence="3 6" id="KW-0812">Transmembrane</keyword>
<feature type="domain" description="DUF3817" evidence="7">
    <location>
        <begin position="13"/>
        <end position="93"/>
    </location>
</feature>
<reference evidence="8 9" key="1">
    <citation type="submission" date="2017-03" db="EMBL/GenBank/DDBJ databases">
        <title>Draft genime sequence of the acidophilic sulfur-oxidizing bacterium Acidithiobacillus sp. SH, isolated from seawater.</title>
        <authorList>
            <person name="Sharmin S."/>
            <person name="Tokuhisa M."/>
            <person name="Kanao T."/>
            <person name="Kamimura K."/>
        </authorList>
    </citation>
    <scope>NUCLEOTIDE SEQUENCE [LARGE SCALE GENOMIC DNA]</scope>
    <source>
        <strain evidence="8 9">SH</strain>
    </source>
</reference>
<dbReference type="Proteomes" id="UP000234329">
    <property type="component" value="Unassembled WGS sequence"/>
</dbReference>
<dbReference type="OrthoDB" id="8665419at2"/>
<keyword evidence="2" id="KW-1003">Cell membrane</keyword>
<accession>A0A2I1DNV1</accession>
<gene>
    <name evidence="8" type="ORF">B1757_03805</name>
</gene>
<dbReference type="GO" id="GO:0005886">
    <property type="term" value="C:plasma membrane"/>
    <property type="evidence" value="ECO:0007669"/>
    <property type="project" value="UniProtKB-SubCell"/>
</dbReference>
<sequence>MPDPFFVPVPRFKVLRIFCLVEATVLLTLLLIAVPLKYFAGYPIAVEVLGPIDGFVFLAFGWTVVQALTAGDVSLWMGVKLILAACLPFGGYYSWWSLR</sequence>
<evidence type="ECO:0000259" key="7">
    <source>
        <dbReference type="Pfam" id="PF12823"/>
    </source>
</evidence>
<dbReference type="InterPro" id="IPR023845">
    <property type="entry name" value="DUF3817_TM"/>
</dbReference>
<evidence type="ECO:0000313" key="9">
    <source>
        <dbReference type="Proteomes" id="UP000234329"/>
    </source>
</evidence>
<evidence type="ECO:0000256" key="3">
    <source>
        <dbReference type="ARBA" id="ARBA00022692"/>
    </source>
</evidence>
<evidence type="ECO:0000256" key="2">
    <source>
        <dbReference type="ARBA" id="ARBA00022475"/>
    </source>
</evidence>
<organism evidence="8 9">
    <name type="scientific">Acidithiobacillus marinus</name>
    <dbReference type="NCBI Taxonomy" id="187490"/>
    <lineage>
        <taxon>Bacteria</taxon>
        <taxon>Pseudomonadati</taxon>
        <taxon>Pseudomonadota</taxon>
        <taxon>Acidithiobacillia</taxon>
        <taxon>Acidithiobacillales</taxon>
        <taxon>Acidithiobacillaceae</taxon>
        <taxon>Acidithiobacillus</taxon>
    </lineage>
</organism>
<dbReference type="InParanoid" id="A0A2I1DNV1"/>